<evidence type="ECO:0000256" key="3">
    <source>
        <dbReference type="ARBA" id="ARBA00022576"/>
    </source>
</evidence>
<gene>
    <name evidence="8" type="ORF">BN10_680055</name>
</gene>
<dbReference type="PROSITE" id="PS00105">
    <property type="entry name" value="AA_TRANSFER_CLASS_1"/>
    <property type="match status" value="1"/>
</dbReference>
<keyword evidence="5" id="KW-0663">Pyridoxal phosphate</keyword>
<dbReference type="InterPro" id="IPR015421">
    <property type="entry name" value="PyrdxlP-dep_Trfase_major"/>
</dbReference>
<evidence type="ECO:0000256" key="1">
    <source>
        <dbReference type="ARBA" id="ARBA00001933"/>
    </source>
</evidence>
<accession>N0E5Z7</accession>
<dbReference type="Pfam" id="PF00155">
    <property type="entry name" value="Aminotran_1_2"/>
    <property type="match status" value="1"/>
</dbReference>
<evidence type="ECO:0000256" key="2">
    <source>
        <dbReference type="ARBA" id="ARBA00007441"/>
    </source>
</evidence>
<dbReference type="InterPro" id="IPR050596">
    <property type="entry name" value="AspAT/PAT-like"/>
</dbReference>
<dbReference type="SUPFAM" id="SSF53383">
    <property type="entry name" value="PLP-dependent transferases"/>
    <property type="match status" value="1"/>
</dbReference>
<evidence type="ECO:0000259" key="7">
    <source>
        <dbReference type="Pfam" id="PF00155"/>
    </source>
</evidence>
<dbReference type="InterPro" id="IPR004838">
    <property type="entry name" value="NHTrfase_class1_PyrdxlP-BS"/>
</dbReference>
<evidence type="ECO:0000313" key="9">
    <source>
        <dbReference type="Proteomes" id="UP000013167"/>
    </source>
</evidence>
<dbReference type="PANTHER" id="PTHR46383:SF2">
    <property type="entry name" value="AMINOTRANSFERASE"/>
    <property type="match status" value="1"/>
</dbReference>
<dbReference type="InterPro" id="IPR004839">
    <property type="entry name" value="Aminotransferase_I/II_large"/>
</dbReference>
<dbReference type="HOGENOM" id="CLU_017584_4_3_11"/>
<feature type="domain" description="Aminotransferase class I/classII large" evidence="7">
    <location>
        <begin position="32"/>
        <end position="390"/>
    </location>
</feature>
<dbReference type="GO" id="GO:0030170">
    <property type="term" value="F:pyridoxal phosphate binding"/>
    <property type="evidence" value="ECO:0007669"/>
    <property type="project" value="InterPro"/>
</dbReference>
<protein>
    <recommendedName>
        <fullName evidence="6">Aminotransferase</fullName>
        <ecNumber evidence="6">2.6.1.-</ecNumber>
    </recommendedName>
</protein>
<name>N0E5Z7_9MICO</name>
<dbReference type="Gene3D" id="3.40.640.10">
    <property type="entry name" value="Type I PLP-dependent aspartate aminotransferase-like (Major domain)"/>
    <property type="match status" value="1"/>
</dbReference>
<dbReference type="AlphaFoldDB" id="N0E5Z7"/>
<comment type="caution">
    <text evidence="8">The sequence shown here is derived from an EMBL/GenBank/DDBJ whole genome shotgun (WGS) entry which is preliminary data.</text>
</comment>
<dbReference type="GO" id="GO:0006520">
    <property type="term" value="P:amino acid metabolic process"/>
    <property type="evidence" value="ECO:0007669"/>
    <property type="project" value="InterPro"/>
</dbReference>
<organism evidence="8 9">
    <name type="scientific">Phycicoccus elongatus Lp2</name>
    <dbReference type="NCBI Taxonomy" id="1193181"/>
    <lineage>
        <taxon>Bacteria</taxon>
        <taxon>Bacillati</taxon>
        <taxon>Actinomycetota</taxon>
        <taxon>Actinomycetes</taxon>
        <taxon>Micrococcales</taxon>
        <taxon>Intrasporangiaceae</taxon>
        <taxon>Phycicoccus</taxon>
    </lineage>
</organism>
<dbReference type="Proteomes" id="UP000013167">
    <property type="component" value="Unassembled WGS sequence"/>
</dbReference>
<evidence type="ECO:0000256" key="6">
    <source>
        <dbReference type="RuleBase" id="RU000481"/>
    </source>
</evidence>
<dbReference type="EMBL" id="CAIZ01000139">
    <property type="protein sequence ID" value="CCH70829.1"/>
    <property type="molecule type" value="Genomic_DNA"/>
</dbReference>
<sequence>MSPRLSQRGRVEPFHVMELLKAANRRAATHGDVISLCAGQPSTPAPVVALEAVATAVRDGAVLGYTDAMGTAVCREAIAGHLQRTSGLRVDPAHVAVTTGSSAGFTALFLAAFDPGDVVMMTRPGYPAYRNTLAALGCRAVELECGPAVRFQPTVALLEEWTAAAGAPPAGLIIASPANPTGTVIAPDELAAIARWCDANDVLLVSDEIYHGVTFGEQAASAWETSREAVLVGSVSKYFSMTGWRVGWLVLPEHLVRPVELLLGNLNICAPAIAQVAAAAALGPTARLELDGHVRRYRDNRDHVLARLPELGVTQWAPADGAFYAYADVSHLTLDSVAYCDQLLAATGVAITPGVDFAPGHGPTPGLDGQRWVRMSLAGSTEDIDEAMSRWIAHVRSGPGTRHT</sequence>
<dbReference type="EC" id="2.6.1.-" evidence="6"/>
<comment type="cofactor">
    <cofactor evidence="1 6">
        <name>pyridoxal 5'-phosphate</name>
        <dbReference type="ChEBI" id="CHEBI:597326"/>
    </cofactor>
</comment>
<reference evidence="8 9" key="1">
    <citation type="journal article" date="2013" name="ISME J.">
        <title>A metabolic model for members of the genus Tetrasphaera involved in enhanced biological phosphorus removal.</title>
        <authorList>
            <person name="Kristiansen R."/>
            <person name="Nguyen H.T.T."/>
            <person name="Saunders A.M."/>
            <person name="Nielsen J.L."/>
            <person name="Wimmer R."/>
            <person name="Le V.Q."/>
            <person name="McIlroy S.J."/>
            <person name="Petrovski S."/>
            <person name="Seviour R.J."/>
            <person name="Calteau A."/>
            <person name="Nielsen K.L."/>
            <person name="Nielsen P.H."/>
        </authorList>
    </citation>
    <scope>NUCLEOTIDE SEQUENCE [LARGE SCALE GENOMIC DNA]</scope>
    <source>
        <strain evidence="8 9">Lp2</strain>
    </source>
</reference>
<keyword evidence="9" id="KW-1185">Reference proteome</keyword>
<comment type="similarity">
    <text evidence="2 6">Belongs to the class-I pyridoxal-phosphate-dependent aminotransferase family.</text>
</comment>
<dbReference type="RefSeq" id="WP_010850672.1">
    <property type="nucleotide sequence ID" value="NZ_HF570956.1"/>
</dbReference>
<evidence type="ECO:0000313" key="8">
    <source>
        <dbReference type="EMBL" id="CCH70829.1"/>
    </source>
</evidence>
<evidence type="ECO:0000256" key="4">
    <source>
        <dbReference type="ARBA" id="ARBA00022679"/>
    </source>
</evidence>
<keyword evidence="3 6" id="KW-0032">Aminotransferase</keyword>
<evidence type="ECO:0000256" key="5">
    <source>
        <dbReference type="ARBA" id="ARBA00022898"/>
    </source>
</evidence>
<dbReference type="PANTHER" id="PTHR46383">
    <property type="entry name" value="ASPARTATE AMINOTRANSFERASE"/>
    <property type="match status" value="1"/>
</dbReference>
<dbReference type="eggNOG" id="COG0436">
    <property type="taxonomic scope" value="Bacteria"/>
</dbReference>
<keyword evidence="4 6" id="KW-0808">Transferase</keyword>
<dbReference type="GO" id="GO:0008483">
    <property type="term" value="F:transaminase activity"/>
    <property type="evidence" value="ECO:0007669"/>
    <property type="project" value="UniProtKB-KW"/>
</dbReference>
<dbReference type="InterPro" id="IPR015424">
    <property type="entry name" value="PyrdxlP-dep_Trfase"/>
</dbReference>
<dbReference type="STRING" id="1193181.BN10_680055"/>
<proteinExistence type="inferred from homology"/>
<dbReference type="CDD" id="cd00609">
    <property type="entry name" value="AAT_like"/>
    <property type="match status" value="1"/>
</dbReference>